<comment type="caution">
    <text evidence="9">The sequence shown here is derived from an EMBL/GenBank/DDBJ whole genome shotgun (WGS) entry which is preliminary data.</text>
</comment>
<feature type="transmembrane region" description="Helical" evidence="8">
    <location>
        <begin position="312"/>
        <end position="332"/>
    </location>
</feature>
<dbReference type="EMBL" id="POTW01000006">
    <property type="protein sequence ID" value="PZF85780.1"/>
    <property type="molecule type" value="Genomic_DNA"/>
</dbReference>
<comment type="cofactor">
    <cofactor evidence="7">
        <name>Mg(2+)</name>
        <dbReference type="ChEBI" id="CHEBI:18420"/>
    </cofactor>
</comment>
<keyword evidence="2" id="KW-1003">Cell membrane</keyword>
<feature type="transmembrane region" description="Helical" evidence="8">
    <location>
        <begin position="257"/>
        <end position="283"/>
    </location>
</feature>
<feature type="transmembrane region" description="Helical" evidence="8">
    <location>
        <begin position="225"/>
        <end position="245"/>
    </location>
</feature>
<protein>
    <submittedName>
        <fullName evidence="9">Undecaprenyl-phosphate alpha-N-acetylglucosaminyl 1-phosphate transferase</fullName>
    </submittedName>
</protein>
<feature type="transmembrane region" description="Helical" evidence="8">
    <location>
        <begin position="167"/>
        <end position="186"/>
    </location>
</feature>
<evidence type="ECO:0000256" key="4">
    <source>
        <dbReference type="ARBA" id="ARBA00022692"/>
    </source>
</evidence>
<name>A0A2W2BKI5_9ACTN</name>
<evidence type="ECO:0000313" key="10">
    <source>
        <dbReference type="Proteomes" id="UP000248764"/>
    </source>
</evidence>
<feature type="transmembrane region" description="Helical" evidence="8">
    <location>
        <begin position="112"/>
        <end position="130"/>
    </location>
</feature>
<evidence type="ECO:0000256" key="1">
    <source>
        <dbReference type="ARBA" id="ARBA00004651"/>
    </source>
</evidence>
<keyword evidence="10" id="KW-1185">Reference proteome</keyword>
<feature type="transmembrane region" description="Helical" evidence="8">
    <location>
        <begin position="48"/>
        <end position="68"/>
    </location>
</feature>
<keyword evidence="4 8" id="KW-0812">Transmembrane</keyword>
<evidence type="ECO:0000256" key="2">
    <source>
        <dbReference type="ARBA" id="ARBA00022475"/>
    </source>
</evidence>
<dbReference type="GO" id="GO:0009103">
    <property type="term" value="P:lipopolysaccharide biosynthetic process"/>
    <property type="evidence" value="ECO:0007669"/>
    <property type="project" value="TreeGrafter"/>
</dbReference>
<feature type="binding site" evidence="7">
    <location>
        <position position="226"/>
    </location>
    <ligand>
        <name>Mg(2+)</name>
        <dbReference type="ChEBI" id="CHEBI:18420"/>
    </ligand>
</feature>
<evidence type="ECO:0000256" key="8">
    <source>
        <dbReference type="SAM" id="Phobius"/>
    </source>
</evidence>
<dbReference type="GO" id="GO:0044038">
    <property type="term" value="P:cell wall macromolecule biosynthetic process"/>
    <property type="evidence" value="ECO:0007669"/>
    <property type="project" value="TreeGrafter"/>
</dbReference>
<evidence type="ECO:0000313" key="9">
    <source>
        <dbReference type="EMBL" id="PZF85780.1"/>
    </source>
</evidence>
<feature type="transmembrane region" description="Helical" evidence="8">
    <location>
        <begin position="80"/>
        <end position="100"/>
    </location>
</feature>
<dbReference type="InterPro" id="IPR000715">
    <property type="entry name" value="Glycosyl_transferase_4"/>
</dbReference>
<feature type="transmembrane region" description="Helical" evidence="8">
    <location>
        <begin position="192"/>
        <end position="213"/>
    </location>
</feature>
<evidence type="ECO:0000256" key="7">
    <source>
        <dbReference type="PIRSR" id="PIRSR600715-1"/>
    </source>
</evidence>
<keyword evidence="7" id="KW-0479">Metal-binding</keyword>
<proteinExistence type="predicted"/>
<dbReference type="RefSeq" id="WP_111253368.1">
    <property type="nucleotide sequence ID" value="NZ_POTW01000006.1"/>
</dbReference>
<keyword evidence="3 9" id="KW-0808">Transferase</keyword>
<dbReference type="PANTHER" id="PTHR22926">
    <property type="entry name" value="PHOSPHO-N-ACETYLMURAMOYL-PENTAPEPTIDE-TRANSFERASE"/>
    <property type="match status" value="1"/>
</dbReference>
<feature type="transmembrane region" description="Helical" evidence="8">
    <location>
        <begin position="338"/>
        <end position="357"/>
    </location>
</feature>
<sequence length="373" mass="39512">MREYLLTFFIAASVTYLVVGLAGRFAYWVGAVPPTRDRDVHREPVPRLGGIAMLTGMLVAMLVASYLPRMRDVFTESSDAWALILAAVVICLIGVADDIWDLSALAKFAGQVVAAGLLVALGVQLLYLPLPGGTFVLDQTQGAIMTVVLVVGASNAVNFVDGLDGLAAGVVGIGAAAFFAYAYLLSVENNNSSYMTTSALVSVVVVGICAGLLPHNAHPAKIFMGDSGAMLIGLLLAAGSISLTGRLPSQDVDTSSFLLTLLPLVLPLAVILLPFLDMMLAVVRRTRAGKSPFAPDKMHLHHRLLEIGHSQWRAVAIMWVWAALVSGGLVVVALVGGWTTYVLLALAVVVMIAFTTGHPRRLFRRGQQQPSAV</sequence>
<organism evidence="9 10">
    <name type="scientific">Jiangella anatolica</name>
    <dbReference type="NCBI Taxonomy" id="2670374"/>
    <lineage>
        <taxon>Bacteria</taxon>
        <taxon>Bacillati</taxon>
        <taxon>Actinomycetota</taxon>
        <taxon>Actinomycetes</taxon>
        <taxon>Jiangellales</taxon>
        <taxon>Jiangellaceae</taxon>
        <taxon>Jiangella</taxon>
    </lineage>
</organism>
<dbReference type="Proteomes" id="UP000248764">
    <property type="component" value="Unassembled WGS sequence"/>
</dbReference>
<dbReference type="Pfam" id="PF00953">
    <property type="entry name" value="Glycos_transf_4"/>
    <property type="match status" value="1"/>
</dbReference>
<dbReference type="GO" id="GO:0071555">
    <property type="term" value="P:cell wall organization"/>
    <property type="evidence" value="ECO:0007669"/>
    <property type="project" value="TreeGrafter"/>
</dbReference>
<keyword evidence="7" id="KW-0460">Magnesium</keyword>
<feature type="transmembrane region" description="Helical" evidence="8">
    <location>
        <begin position="142"/>
        <end position="160"/>
    </location>
</feature>
<dbReference type="GO" id="GO:0005886">
    <property type="term" value="C:plasma membrane"/>
    <property type="evidence" value="ECO:0007669"/>
    <property type="project" value="UniProtKB-SubCell"/>
</dbReference>
<keyword evidence="6 8" id="KW-0472">Membrane</keyword>
<dbReference type="CDD" id="cd06853">
    <property type="entry name" value="GT_WecA_like"/>
    <property type="match status" value="1"/>
</dbReference>
<evidence type="ECO:0000256" key="5">
    <source>
        <dbReference type="ARBA" id="ARBA00022989"/>
    </source>
</evidence>
<gene>
    <name evidence="9" type="ORF">C1I92_03970</name>
</gene>
<dbReference type="GO" id="GO:0046872">
    <property type="term" value="F:metal ion binding"/>
    <property type="evidence" value="ECO:0007669"/>
    <property type="project" value="UniProtKB-KW"/>
</dbReference>
<evidence type="ECO:0000256" key="6">
    <source>
        <dbReference type="ARBA" id="ARBA00023136"/>
    </source>
</evidence>
<accession>A0A2W2BKI5</accession>
<feature type="binding site" evidence="7">
    <location>
        <position position="158"/>
    </location>
    <ligand>
        <name>Mg(2+)</name>
        <dbReference type="ChEBI" id="CHEBI:18420"/>
    </ligand>
</feature>
<dbReference type="PANTHER" id="PTHR22926:SF3">
    <property type="entry name" value="UNDECAPRENYL-PHOSPHATE ALPHA-N-ACETYLGLUCOSAMINYL 1-PHOSPHATE TRANSFERASE"/>
    <property type="match status" value="1"/>
</dbReference>
<dbReference type="AlphaFoldDB" id="A0A2W2BKI5"/>
<keyword evidence="5 8" id="KW-1133">Transmembrane helix</keyword>
<dbReference type="GO" id="GO:0016780">
    <property type="term" value="F:phosphotransferase activity, for other substituted phosphate groups"/>
    <property type="evidence" value="ECO:0007669"/>
    <property type="project" value="InterPro"/>
</dbReference>
<comment type="subcellular location">
    <subcellularLocation>
        <location evidence="1">Cell membrane</location>
        <topology evidence="1">Multi-pass membrane protein</topology>
    </subcellularLocation>
</comment>
<reference evidence="9 10" key="1">
    <citation type="submission" date="2018-01" db="EMBL/GenBank/DDBJ databases">
        <title>Draft genome sequence of Jiangella sp. GTF31.</title>
        <authorList>
            <person name="Sahin N."/>
            <person name="Ay H."/>
            <person name="Saygin H."/>
        </authorList>
    </citation>
    <scope>NUCLEOTIDE SEQUENCE [LARGE SCALE GENOMIC DNA]</scope>
    <source>
        <strain evidence="9 10">GTF31</strain>
    </source>
</reference>
<feature type="transmembrane region" description="Helical" evidence="8">
    <location>
        <begin position="6"/>
        <end position="27"/>
    </location>
</feature>
<evidence type="ECO:0000256" key="3">
    <source>
        <dbReference type="ARBA" id="ARBA00022679"/>
    </source>
</evidence>